<evidence type="ECO:0000256" key="1">
    <source>
        <dbReference type="ARBA" id="ARBA00022679"/>
    </source>
</evidence>
<dbReference type="SUPFAM" id="SSF89796">
    <property type="entry name" value="CoA-transferase family III (CaiB/BaiF)"/>
    <property type="match status" value="1"/>
</dbReference>
<dbReference type="PANTHER" id="PTHR48207">
    <property type="entry name" value="SUCCINATE--HYDROXYMETHYLGLUTARATE COA-TRANSFERASE"/>
    <property type="match status" value="1"/>
</dbReference>
<comment type="caution">
    <text evidence="2">The sequence shown here is derived from an EMBL/GenBank/DDBJ whole genome shotgun (WGS) entry which is preliminary data.</text>
</comment>
<protein>
    <submittedName>
        <fullName evidence="2">CoA transferase</fullName>
    </submittedName>
</protein>
<dbReference type="InterPro" id="IPR044855">
    <property type="entry name" value="CoA-Trfase_III_dom3_sf"/>
</dbReference>
<name>A0ABS3KHK2_9PROT</name>
<dbReference type="Gene3D" id="3.40.50.10540">
    <property type="entry name" value="Crotonobetainyl-coa:carnitine coa-transferase, domain 1"/>
    <property type="match status" value="1"/>
</dbReference>
<keyword evidence="3" id="KW-1185">Reference proteome</keyword>
<organism evidence="2 3">
    <name type="scientific">Roseomonas marmotae</name>
    <dbReference type="NCBI Taxonomy" id="2768161"/>
    <lineage>
        <taxon>Bacteria</taxon>
        <taxon>Pseudomonadati</taxon>
        <taxon>Pseudomonadota</taxon>
        <taxon>Alphaproteobacteria</taxon>
        <taxon>Acetobacterales</taxon>
        <taxon>Roseomonadaceae</taxon>
        <taxon>Roseomonas</taxon>
    </lineage>
</organism>
<dbReference type="PANTHER" id="PTHR48207:SF3">
    <property type="entry name" value="SUCCINATE--HYDROXYMETHYLGLUTARATE COA-TRANSFERASE"/>
    <property type="match status" value="1"/>
</dbReference>
<dbReference type="InterPro" id="IPR050483">
    <property type="entry name" value="CoA-transferase_III_domain"/>
</dbReference>
<dbReference type="Pfam" id="PF02515">
    <property type="entry name" value="CoA_transf_3"/>
    <property type="match status" value="1"/>
</dbReference>
<dbReference type="InterPro" id="IPR023606">
    <property type="entry name" value="CoA-Trfase_III_dom_1_sf"/>
</dbReference>
<sequence>MTLQRRPLEGIVVLDLGQIYQGPYATFLMAMAGAKVIKVEPPTGEYLRARADVGGAAMPFSMLNSNKESVLVDLKVPAGRELFLEMVRRADVVVENFAPETMERLGLGWNVLHAANPRLIYAFGSGYGRSGPYASYPAMDLTIQAMAGIMSITGFPEREPVKSGPALCDFFGGIHLYAGVVTALYERATTGIGRSVDVSLQDAVYPSLASNLSLWYSSGGAAPPRTGNKHGGLAASPYNVYPTSDGNIAIICVGQRQWGWITEAMGRPDLKDDPRFHDLRARCQNMDELDAIIGEWTRGYDKETLFAHLLHHRVPAAPVRNLDEVVSDPNMHARGMLTWVDHPEYGRLVLPNSPIRYSGLEPLALRPSPRLDENGQQVLGDWLGLTEAEIAELRQQGAVGAAPTA</sequence>
<evidence type="ECO:0000313" key="3">
    <source>
        <dbReference type="Proteomes" id="UP001518990"/>
    </source>
</evidence>
<proteinExistence type="predicted"/>
<dbReference type="Proteomes" id="UP001518990">
    <property type="component" value="Unassembled WGS sequence"/>
</dbReference>
<keyword evidence="1 2" id="KW-0808">Transferase</keyword>
<evidence type="ECO:0000313" key="2">
    <source>
        <dbReference type="EMBL" id="MBO1076939.1"/>
    </source>
</evidence>
<dbReference type="Gene3D" id="3.30.1540.10">
    <property type="entry name" value="formyl-coa transferase, domain 3"/>
    <property type="match status" value="1"/>
</dbReference>
<reference evidence="2 3" key="1">
    <citation type="submission" date="2020-09" db="EMBL/GenBank/DDBJ databases">
        <title>Roseomonas.</title>
        <authorList>
            <person name="Zhu W."/>
        </authorList>
    </citation>
    <scope>NUCLEOTIDE SEQUENCE [LARGE SCALE GENOMIC DNA]</scope>
    <source>
        <strain evidence="2 3">1311</strain>
    </source>
</reference>
<dbReference type="EMBL" id="JACTNF010000035">
    <property type="protein sequence ID" value="MBO1076939.1"/>
    <property type="molecule type" value="Genomic_DNA"/>
</dbReference>
<dbReference type="RefSeq" id="WP_207450525.1">
    <property type="nucleotide sequence ID" value="NZ_CP061096.1"/>
</dbReference>
<dbReference type="GO" id="GO:0016740">
    <property type="term" value="F:transferase activity"/>
    <property type="evidence" value="ECO:0007669"/>
    <property type="project" value="UniProtKB-KW"/>
</dbReference>
<gene>
    <name evidence="2" type="ORF">IAI60_20210</name>
</gene>
<accession>A0ABS3KHK2</accession>
<dbReference type="InterPro" id="IPR003673">
    <property type="entry name" value="CoA-Trfase_fam_III"/>
</dbReference>